<accession>A0A1X7FNW5</accession>
<evidence type="ECO:0000313" key="3">
    <source>
        <dbReference type="Proteomes" id="UP000192936"/>
    </source>
</evidence>
<dbReference type="EMBL" id="FXAK01000006">
    <property type="protein sequence ID" value="SMF55506.1"/>
    <property type="molecule type" value="Genomic_DNA"/>
</dbReference>
<dbReference type="OrthoDB" id="7305532at2"/>
<evidence type="ECO:0000313" key="2">
    <source>
        <dbReference type="EMBL" id="SMF55506.1"/>
    </source>
</evidence>
<dbReference type="RefSeq" id="WP_085086862.1">
    <property type="nucleotide sequence ID" value="NZ_FXAK01000006.1"/>
</dbReference>
<organism evidence="2 3">
    <name type="scientific">Azospirillum oryzae</name>
    <dbReference type="NCBI Taxonomy" id="286727"/>
    <lineage>
        <taxon>Bacteria</taxon>
        <taxon>Pseudomonadati</taxon>
        <taxon>Pseudomonadota</taxon>
        <taxon>Alphaproteobacteria</taxon>
        <taxon>Rhodospirillales</taxon>
        <taxon>Azospirillaceae</taxon>
        <taxon>Azospirillum</taxon>
    </lineage>
</organism>
<dbReference type="Proteomes" id="UP000192936">
    <property type="component" value="Unassembled WGS sequence"/>
</dbReference>
<proteinExistence type="predicted"/>
<dbReference type="AlphaFoldDB" id="A0A1X7FNW5"/>
<evidence type="ECO:0008006" key="4">
    <source>
        <dbReference type="Google" id="ProtNLM"/>
    </source>
</evidence>
<name>A0A1X7FNW5_9PROT</name>
<feature type="region of interest" description="Disordered" evidence="1">
    <location>
        <begin position="103"/>
        <end position="127"/>
    </location>
</feature>
<sequence>MSDTTLTSRERTLIRNEFMVRFAQAPRLENGILVKRWATGLNKGQPKPGAVIQGMLDRGLLELRDDGAHWLRARFTEAGLAALRHMAEDPRALPPGEYQHVLEDLGGAQLADHNSPPPALSGSRPVA</sequence>
<evidence type="ECO:0000256" key="1">
    <source>
        <dbReference type="SAM" id="MobiDB-lite"/>
    </source>
</evidence>
<protein>
    <recommendedName>
        <fullName evidence="4">Winged helix DNA-binding domain-containing protein</fullName>
    </recommendedName>
</protein>
<gene>
    <name evidence="2" type="ORF">SAMN02982917_3084</name>
</gene>
<reference evidence="2 3" key="1">
    <citation type="submission" date="2017-04" db="EMBL/GenBank/DDBJ databases">
        <authorList>
            <person name="Afonso C.L."/>
            <person name="Miller P.J."/>
            <person name="Scott M.A."/>
            <person name="Spackman E."/>
            <person name="Goraichik I."/>
            <person name="Dimitrov K.M."/>
            <person name="Suarez D.L."/>
            <person name="Swayne D.E."/>
        </authorList>
    </citation>
    <scope>NUCLEOTIDE SEQUENCE [LARGE SCALE GENOMIC DNA]</scope>
    <source>
        <strain evidence="2 3">A2P</strain>
    </source>
</reference>